<keyword evidence="2" id="KW-1185">Reference proteome</keyword>
<comment type="caution">
    <text evidence="1">The sequence shown here is derived from an EMBL/GenBank/DDBJ whole genome shotgun (WGS) entry which is preliminary data.</text>
</comment>
<evidence type="ECO:0000313" key="1">
    <source>
        <dbReference type="EMBL" id="GIF00296.1"/>
    </source>
</evidence>
<accession>A0A919N102</accession>
<dbReference type="AlphaFoldDB" id="A0A919N102"/>
<name>A0A919N102_9ACTN</name>
<proteinExistence type="predicted"/>
<reference evidence="1" key="1">
    <citation type="submission" date="2021-01" db="EMBL/GenBank/DDBJ databases">
        <title>Whole genome shotgun sequence of Actinoplanes rishiriensis NBRC 108556.</title>
        <authorList>
            <person name="Komaki H."/>
            <person name="Tamura T."/>
        </authorList>
    </citation>
    <scope>NUCLEOTIDE SEQUENCE</scope>
    <source>
        <strain evidence="1">NBRC 108556</strain>
    </source>
</reference>
<evidence type="ECO:0000313" key="2">
    <source>
        <dbReference type="Proteomes" id="UP000636960"/>
    </source>
</evidence>
<organism evidence="1 2">
    <name type="scientific">Paractinoplanes rishiriensis</name>
    <dbReference type="NCBI Taxonomy" id="1050105"/>
    <lineage>
        <taxon>Bacteria</taxon>
        <taxon>Bacillati</taxon>
        <taxon>Actinomycetota</taxon>
        <taxon>Actinomycetes</taxon>
        <taxon>Micromonosporales</taxon>
        <taxon>Micromonosporaceae</taxon>
        <taxon>Paractinoplanes</taxon>
    </lineage>
</organism>
<sequence>MPMCTICGRLVLGLAGQDWTVLPWMVEPAAAEVPAGPCHVRCLADHGAAAAWAAAVEAYHCTRWPRWLAGTDAGVRWRLHSSRPARRFHLWRSDGRLASFPYAAIRPGPLQVATDLAELGSAHAAALLAAMGTDEPGVEVPLDTVLAALDLADRYPHGMGAVTRRLRVVGGETVDVLAVRHPLPLLPACRRAALELRNEG</sequence>
<protein>
    <submittedName>
        <fullName evidence="1">Uncharacterized protein</fullName>
    </submittedName>
</protein>
<dbReference type="EMBL" id="BOMV01000082">
    <property type="protein sequence ID" value="GIF00296.1"/>
    <property type="molecule type" value="Genomic_DNA"/>
</dbReference>
<dbReference type="Proteomes" id="UP000636960">
    <property type="component" value="Unassembled WGS sequence"/>
</dbReference>
<gene>
    <name evidence="1" type="ORF">Ari01nite_77600</name>
</gene>